<comment type="caution">
    <text evidence="2">The sequence shown here is derived from an EMBL/GenBank/DDBJ whole genome shotgun (WGS) entry which is preliminary data.</text>
</comment>
<proteinExistence type="predicted"/>
<dbReference type="OrthoDB" id="6364565at2759"/>
<dbReference type="AlphaFoldDB" id="A0A5B7JHX6"/>
<gene>
    <name evidence="2" type="ORF">E2C01_091596</name>
</gene>
<accession>A0A5B7JHX6</accession>
<sequence length="226" mass="26336">MAGVNQNELEWVVTRGGRVGTEWDVRKWKSELDRDVKSKRLNEWRNRMERKTTLEWYKMKEAPIRAQCMDVNARSYRWSESRSKVCQICDSGEDETVEQVMLECVKYARDRYEMMQVVLTELGHNRNERVEKTGREWMVVLLGLSREMNERMIEAVKEILERMWCARRAADPKAQLRSDPKSPVVSRSRSRSTRAPLTPMFKTITASATALSSLAQLTTKTPCNVA</sequence>
<evidence type="ECO:0000256" key="1">
    <source>
        <dbReference type="SAM" id="MobiDB-lite"/>
    </source>
</evidence>
<reference evidence="2 3" key="1">
    <citation type="submission" date="2019-05" db="EMBL/GenBank/DDBJ databases">
        <title>Another draft genome of Portunus trituberculatus and its Hox gene families provides insights of decapod evolution.</title>
        <authorList>
            <person name="Jeong J.-H."/>
            <person name="Song I."/>
            <person name="Kim S."/>
            <person name="Choi T."/>
            <person name="Kim D."/>
            <person name="Ryu S."/>
            <person name="Kim W."/>
        </authorList>
    </citation>
    <scope>NUCLEOTIDE SEQUENCE [LARGE SCALE GENOMIC DNA]</scope>
    <source>
        <tissue evidence="2">Muscle</tissue>
    </source>
</reference>
<dbReference type="EMBL" id="VSRR010105616">
    <property type="protein sequence ID" value="MPC96340.1"/>
    <property type="molecule type" value="Genomic_DNA"/>
</dbReference>
<name>A0A5B7JHX6_PORTR</name>
<organism evidence="2 3">
    <name type="scientific">Portunus trituberculatus</name>
    <name type="common">Swimming crab</name>
    <name type="synonym">Neptunus trituberculatus</name>
    <dbReference type="NCBI Taxonomy" id="210409"/>
    <lineage>
        <taxon>Eukaryota</taxon>
        <taxon>Metazoa</taxon>
        <taxon>Ecdysozoa</taxon>
        <taxon>Arthropoda</taxon>
        <taxon>Crustacea</taxon>
        <taxon>Multicrustacea</taxon>
        <taxon>Malacostraca</taxon>
        <taxon>Eumalacostraca</taxon>
        <taxon>Eucarida</taxon>
        <taxon>Decapoda</taxon>
        <taxon>Pleocyemata</taxon>
        <taxon>Brachyura</taxon>
        <taxon>Eubrachyura</taxon>
        <taxon>Portunoidea</taxon>
        <taxon>Portunidae</taxon>
        <taxon>Portuninae</taxon>
        <taxon>Portunus</taxon>
    </lineage>
</organism>
<dbReference type="Proteomes" id="UP000324222">
    <property type="component" value="Unassembled WGS sequence"/>
</dbReference>
<protein>
    <submittedName>
        <fullName evidence="2">Uncharacterized protein</fullName>
    </submittedName>
</protein>
<evidence type="ECO:0000313" key="3">
    <source>
        <dbReference type="Proteomes" id="UP000324222"/>
    </source>
</evidence>
<feature type="region of interest" description="Disordered" evidence="1">
    <location>
        <begin position="172"/>
        <end position="196"/>
    </location>
</feature>
<evidence type="ECO:0000313" key="2">
    <source>
        <dbReference type="EMBL" id="MPC96340.1"/>
    </source>
</evidence>
<keyword evidence="3" id="KW-1185">Reference proteome</keyword>